<sequence length="411" mass="43873">MDPVFSVDKLSFEIFSILESKFLFSPSAACAGAGNGNGKVRILSIDASGDAILAAACLARLEASLRKRSSNPSALLSDFFDLAAGSGPGGFLAALLFTPRPDGSPPISADDALRLLLKTRGRISRSPGILRGPRRIFRRLFGGATLRDAVKPVLIPCYDLRTRAPFMFSRADAVEAAEYDFRVRHVCAATCNAKRVESVDGTTKIEAVGGGVAMGNPAAAAVTHVLNNGEEFPSASGVDDLLLLSFGGGEVAAAPVTAELVPIAGKGHADMVDQALGMAFAYRGSRNYVRIQANNGLSGARMDKTKKKSVTKDRRKLMEMAEEVLAQKNVESMLFRGKRISDQTNAEKLEWFCEELIKEHERRISSNNTEIPPVVLKQVMTPTTTLSATTSRTSSIITTISTSSITSTSSP</sequence>
<keyword evidence="1" id="KW-0378">Hydrolase</keyword>
<accession>A0ACB7UL49</accession>
<gene>
    <name evidence="1" type="ORF">IHE45_15G041500</name>
</gene>
<protein>
    <submittedName>
        <fullName evidence="1">Acyl transferase/acyl hydrolase/lysophospholipase protein</fullName>
    </submittedName>
</protein>
<name>A0ACB7UL49_DIOAL</name>
<proteinExistence type="predicted"/>
<dbReference type="EMBL" id="CM037025">
    <property type="protein sequence ID" value="KAH7661113.1"/>
    <property type="molecule type" value="Genomic_DNA"/>
</dbReference>
<evidence type="ECO:0000313" key="1">
    <source>
        <dbReference type="EMBL" id="KAH7661113.1"/>
    </source>
</evidence>
<comment type="caution">
    <text evidence="1">The sequence shown here is derived from an EMBL/GenBank/DDBJ whole genome shotgun (WGS) entry which is preliminary data.</text>
</comment>
<evidence type="ECO:0000313" key="2">
    <source>
        <dbReference type="Proteomes" id="UP000827976"/>
    </source>
</evidence>
<keyword evidence="1" id="KW-0808">Transferase</keyword>
<organism evidence="1 2">
    <name type="scientific">Dioscorea alata</name>
    <name type="common">Purple yam</name>
    <dbReference type="NCBI Taxonomy" id="55571"/>
    <lineage>
        <taxon>Eukaryota</taxon>
        <taxon>Viridiplantae</taxon>
        <taxon>Streptophyta</taxon>
        <taxon>Embryophyta</taxon>
        <taxon>Tracheophyta</taxon>
        <taxon>Spermatophyta</taxon>
        <taxon>Magnoliopsida</taxon>
        <taxon>Liliopsida</taxon>
        <taxon>Dioscoreales</taxon>
        <taxon>Dioscoreaceae</taxon>
        <taxon>Dioscorea</taxon>
    </lineage>
</organism>
<dbReference type="Proteomes" id="UP000827976">
    <property type="component" value="Chromosome 15"/>
</dbReference>
<reference evidence="2" key="1">
    <citation type="journal article" date="2022" name="Nat. Commun.">
        <title>Chromosome evolution and the genetic basis of agronomically important traits in greater yam.</title>
        <authorList>
            <person name="Bredeson J.V."/>
            <person name="Lyons J.B."/>
            <person name="Oniyinde I.O."/>
            <person name="Okereke N.R."/>
            <person name="Kolade O."/>
            <person name="Nnabue I."/>
            <person name="Nwadili C.O."/>
            <person name="Hribova E."/>
            <person name="Parker M."/>
            <person name="Nwogha J."/>
            <person name="Shu S."/>
            <person name="Carlson J."/>
            <person name="Kariba R."/>
            <person name="Muthemba S."/>
            <person name="Knop K."/>
            <person name="Barton G.J."/>
            <person name="Sherwood A.V."/>
            <person name="Lopez-Montes A."/>
            <person name="Asiedu R."/>
            <person name="Jamnadass R."/>
            <person name="Muchugi A."/>
            <person name="Goodstein D."/>
            <person name="Egesi C.N."/>
            <person name="Featherston J."/>
            <person name="Asfaw A."/>
            <person name="Simpson G.G."/>
            <person name="Dolezel J."/>
            <person name="Hendre P.S."/>
            <person name="Van Deynze A."/>
            <person name="Kumar P.L."/>
            <person name="Obidiegwu J.E."/>
            <person name="Bhattacharjee R."/>
            <person name="Rokhsar D.S."/>
        </authorList>
    </citation>
    <scope>NUCLEOTIDE SEQUENCE [LARGE SCALE GENOMIC DNA]</scope>
    <source>
        <strain evidence="2">cv. TDa95/00328</strain>
    </source>
</reference>
<keyword evidence="2" id="KW-1185">Reference proteome</keyword>